<dbReference type="Proteomes" id="UP000612282">
    <property type="component" value="Unassembled WGS sequence"/>
</dbReference>
<reference evidence="2 3" key="1">
    <citation type="submission" date="2021-01" db="EMBL/GenBank/DDBJ databases">
        <title>Whole genome shotgun sequence of Actinoplanes couchii NBRC 106145.</title>
        <authorList>
            <person name="Komaki H."/>
            <person name="Tamura T."/>
        </authorList>
    </citation>
    <scope>NUCLEOTIDE SEQUENCE [LARGE SCALE GENOMIC DNA]</scope>
    <source>
        <strain evidence="2 3">NBRC 106145</strain>
    </source>
</reference>
<gene>
    <name evidence="2" type="ORF">Aco03nite_015160</name>
</gene>
<evidence type="ECO:0000256" key="1">
    <source>
        <dbReference type="SAM" id="MobiDB-lite"/>
    </source>
</evidence>
<name>A0ABQ3X3N6_9ACTN</name>
<organism evidence="2 3">
    <name type="scientific">Actinoplanes couchii</name>
    <dbReference type="NCBI Taxonomy" id="403638"/>
    <lineage>
        <taxon>Bacteria</taxon>
        <taxon>Bacillati</taxon>
        <taxon>Actinomycetota</taxon>
        <taxon>Actinomycetes</taxon>
        <taxon>Micromonosporales</taxon>
        <taxon>Micromonosporaceae</taxon>
        <taxon>Actinoplanes</taxon>
    </lineage>
</organism>
<sequence>MSLKSVALPLMAHHQSREGARAKGAIELTPARMPESNAPGGANFSGSSENHREVCISPENETTTRPSGSGCRP</sequence>
<evidence type="ECO:0000313" key="2">
    <source>
        <dbReference type="EMBL" id="GID53112.1"/>
    </source>
</evidence>
<dbReference type="EMBL" id="BOMG01000026">
    <property type="protein sequence ID" value="GID53112.1"/>
    <property type="molecule type" value="Genomic_DNA"/>
</dbReference>
<evidence type="ECO:0000313" key="3">
    <source>
        <dbReference type="Proteomes" id="UP000612282"/>
    </source>
</evidence>
<keyword evidence="3" id="KW-1185">Reference proteome</keyword>
<accession>A0ABQ3X3N6</accession>
<comment type="caution">
    <text evidence="2">The sequence shown here is derived from an EMBL/GenBank/DDBJ whole genome shotgun (WGS) entry which is preliminary data.</text>
</comment>
<protein>
    <submittedName>
        <fullName evidence="2">Uncharacterized protein</fullName>
    </submittedName>
</protein>
<feature type="region of interest" description="Disordered" evidence="1">
    <location>
        <begin position="1"/>
        <end position="73"/>
    </location>
</feature>
<proteinExistence type="predicted"/>